<name>A0A7S3M2X9_9STRA</name>
<gene>
    <name evidence="1" type="ORF">SELO1098_LOCUS8729</name>
</gene>
<sequence>MNQEMISIQAGRADYLKVLNHRKSLLCVSFVNTDVSVLSLLSQNMVIMERQCDWVVVFYEGSAVDISSFCSKALEALHSTSQQSYRKQNYLIHCKLTQNTANRQEIIFPFMNGKPTQERVSVPTSVLYQDILPYLPNYRKVFIMDEDTSLEGFNVQRFLQIWQCSFNNDFRPLIVQPLLAERTQMVPYVHADTWARAKGRVFSSSVGLVEQQVPFFDSTFLEWFIRHVLVHTREVALAQGVDQSLDRTWCRAASFYAAQVMHQNYTKRGDACAVIVGGPNTTAVHHLNTRALQNKLVNRDLYRQKAQVVNEHYKFLFPTWVQSDIGRPVNPLDRILGKKYRKYLTLNTRCLEQYALDQM</sequence>
<dbReference type="EMBL" id="HBIC01017429">
    <property type="protein sequence ID" value="CAE0279896.1"/>
    <property type="molecule type" value="Transcribed_RNA"/>
</dbReference>
<organism evidence="1">
    <name type="scientific">Spumella elongata</name>
    <dbReference type="NCBI Taxonomy" id="89044"/>
    <lineage>
        <taxon>Eukaryota</taxon>
        <taxon>Sar</taxon>
        <taxon>Stramenopiles</taxon>
        <taxon>Ochrophyta</taxon>
        <taxon>Chrysophyceae</taxon>
        <taxon>Chromulinales</taxon>
        <taxon>Chromulinaceae</taxon>
        <taxon>Spumella</taxon>
    </lineage>
</organism>
<dbReference type="AlphaFoldDB" id="A0A7S3M2X9"/>
<accession>A0A7S3M2X9</accession>
<reference evidence="1" key="1">
    <citation type="submission" date="2021-01" db="EMBL/GenBank/DDBJ databases">
        <authorList>
            <person name="Corre E."/>
            <person name="Pelletier E."/>
            <person name="Niang G."/>
            <person name="Scheremetjew M."/>
            <person name="Finn R."/>
            <person name="Kale V."/>
            <person name="Holt S."/>
            <person name="Cochrane G."/>
            <person name="Meng A."/>
            <person name="Brown T."/>
            <person name="Cohen L."/>
        </authorList>
    </citation>
    <scope>NUCLEOTIDE SEQUENCE</scope>
    <source>
        <strain evidence="1">CCAP 955/1</strain>
    </source>
</reference>
<proteinExistence type="predicted"/>
<protein>
    <submittedName>
        <fullName evidence="1">Uncharacterized protein</fullName>
    </submittedName>
</protein>
<evidence type="ECO:0000313" key="1">
    <source>
        <dbReference type="EMBL" id="CAE0279896.1"/>
    </source>
</evidence>